<evidence type="ECO:0000313" key="2">
    <source>
        <dbReference type="Proteomes" id="UP000257039"/>
    </source>
</evidence>
<proteinExistence type="predicted"/>
<sequence>MAALCLYGEKVKYFTSEWWASGCENESVIDKYREYYLSISSKLPDQLRSFEENHTLHDANVTSISTDLVKNEVAINFKGWDRELNYPVNYEIYFVGVKSFNQTSLQEDSEIGDLGYWEYEALDGDIEMRMLFASGAQFNVVFNDFRFSVSPRQLCMGG</sequence>
<gene>
    <name evidence="1" type="ORF">B9G39_28995</name>
</gene>
<dbReference type="AlphaFoldDB" id="A0A4P9VE24"/>
<organism evidence="1 2">
    <name type="scientific">Zooshikella ganghwensis</name>
    <dbReference type="NCBI Taxonomy" id="202772"/>
    <lineage>
        <taxon>Bacteria</taxon>
        <taxon>Pseudomonadati</taxon>
        <taxon>Pseudomonadota</taxon>
        <taxon>Gammaproteobacteria</taxon>
        <taxon>Oceanospirillales</taxon>
        <taxon>Zooshikellaceae</taxon>
        <taxon>Zooshikella</taxon>
    </lineage>
</organism>
<accession>A0A4P9VE24</accession>
<evidence type="ECO:0000313" key="1">
    <source>
        <dbReference type="EMBL" id="RDH41308.1"/>
    </source>
</evidence>
<dbReference type="InterPro" id="IPR025144">
    <property type="entry name" value="DUF4085"/>
</dbReference>
<name>A0A4P9VE24_9GAMM</name>
<dbReference type="Proteomes" id="UP000257039">
    <property type="component" value="Unassembled WGS sequence"/>
</dbReference>
<dbReference type="Pfam" id="PF13315">
    <property type="entry name" value="DUF4085"/>
    <property type="match status" value="1"/>
</dbReference>
<reference evidence="1 2" key="1">
    <citation type="submission" date="2017-04" db="EMBL/GenBank/DDBJ databases">
        <title>Draft genome sequence of Zooshikella ganghwensis VG4 isolated from Red Sea sediments.</title>
        <authorList>
            <person name="Rehman Z."/>
            <person name="Alam I."/>
            <person name="Kamau A."/>
            <person name="Bajic V."/>
            <person name="Leiknes T."/>
        </authorList>
    </citation>
    <scope>NUCLEOTIDE SEQUENCE [LARGE SCALE GENOMIC DNA]</scope>
    <source>
        <strain evidence="1 2">VG4</strain>
    </source>
</reference>
<dbReference type="EMBL" id="NDXW01000010">
    <property type="protein sequence ID" value="RDH41308.1"/>
    <property type="molecule type" value="Genomic_DNA"/>
</dbReference>
<protein>
    <submittedName>
        <fullName evidence="1">DUF4085 family protein</fullName>
    </submittedName>
</protein>
<comment type="caution">
    <text evidence="1">The sequence shown here is derived from an EMBL/GenBank/DDBJ whole genome shotgun (WGS) entry which is preliminary data.</text>
</comment>
<keyword evidence="2" id="KW-1185">Reference proteome</keyword>